<evidence type="ECO:0000256" key="7">
    <source>
        <dbReference type="ARBA" id="ARBA00043014"/>
    </source>
</evidence>
<dbReference type="PANTHER" id="PTHR44196">
    <property type="entry name" value="DEHYDROGENASE/REDUCTASE SDR FAMILY MEMBER 7B"/>
    <property type="match status" value="1"/>
</dbReference>
<dbReference type="FunFam" id="3.40.50.720:FF:000122">
    <property type="entry name" value="Dehydrogenase/reductase SDR family member 7B"/>
    <property type="match status" value="1"/>
</dbReference>
<evidence type="ECO:0000313" key="12">
    <source>
        <dbReference type="Proteomes" id="UP000324632"/>
    </source>
</evidence>
<dbReference type="PANTHER" id="PTHR44196:SF1">
    <property type="entry name" value="DEHYDROGENASE_REDUCTASE SDR FAMILY MEMBER 7B"/>
    <property type="match status" value="1"/>
</dbReference>
<dbReference type="InterPro" id="IPR057326">
    <property type="entry name" value="KR_dom"/>
</dbReference>
<feature type="transmembrane region" description="Helical" evidence="9">
    <location>
        <begin position="12"/>
        <end position="31"/>
    </location>
</feature>
<evidence type="ECO:0000313" key="11">
    <source>
        <dbReference type="EMBL" id="KAA0705864.1"/>
    </source>
</evidence>
<keyword evidence="4" id="KW-0520">NAD</keyword>
<dbReference type="Pfam" id="PF00106">
    <property type="entry name" value="adh_short"/>
    <property type="match status" value="1"/>
</dbReference>
<keyword evidence="9" id="KW-1133">Transmembrane helix</keyword>
<reference evidence="11 12" key="1">
    <citation type="journal article" date="2019" name="Mol. Ecol. Resour.">
        <title>Chromosome-level genome assembly of Triplophysa tibetana, a fish adapted to the harsh high-altitude environment of the Tibetan Plateau.</title>
        <authorList>
            <person name="Yang X."/>
            <person name="Liu H."/>
            <person name="Ma Z."/>
            <person name="Zou Y."/>
            <person name="Zou M."/>
            <person name="Mao Y."/>
            <person name="Li X."/>
            <person name="Wang H."/>
            <person name="Chen T."/>
            <person name="Wang W."/>
            <person name="Yang R."/>
        </authorList>
    </citation>
    <scope>NUCLEOTIDE SEQUENCE [LARGE SCALE GENOMIC DNA]</scope>
    <source>
        <strain evidence="11">TTIB1903HZAU</strain>
        <tissue evidence="11">Muscle</tissue>
    </source>
</reference>
<evidence type="ECO:0000256" key="5">
    <source>
        <dbReference type="ARBA" id="ARBA00037096"/>
    </source>
</evidence>
<dbReference type="GO" id="GO:0016616">
    <property type="term" value="F:oxidoreductase activity, acting on the CH-OH group of donors, NAD or NADP as acceptor"/>
    <property type="evidence" value="ECO:0007669"/>
    <property type="project" value="UniProtKB-ARBA"/>
</dbReference>
<evidence type="ECO:0000256" key="1">
    <source>
        <dbReference type="ARBA" id="ARBA00006484"/>
    </source>
</evidence>
<comment type="function">
    <text evidence="5">Putative oxidoreductase.</text>
</comment>
<dbReference type="Gene3D" id="3.40.50.720">
    <property type="entry name" value="NAD(P)-binding Rossmann-like Domain"/>
    <property type="match status" value="1"/>
</dbReference>
<comment type="similarity">
    <text evidence="1 8">Belongs to the short-chain dehydrogenases/reductases (SDR) family.</text>
</comment>
<keyword evidence="2" id="KW-0521">NADP</keyword>
<dbReference type="InterPro" id="IPR020904">
    <property type="entry name" value="Sc_DH/Rdtase_CS"/>
</dbReference>
<evidence type="ECO:0000259" key="10">
    <source>
        <dbReference type="SMART" id="SM00822"/>
    </source>
</evidence>
<dbReference type="PRINTS" id="PR00080">
    <property type="entry name" value="SDRFAMILY"/>
</dbReference>
<feature type="domain" description="Ketoreductase" evidence="10">
    <location>
        <begin position="46"/>
        <end position="236"/>
    </location>
</feature>
<dbReference type="SUPFAM" id="SSF51735">
    <property type="entry name" value="NAD(P)-binding Rossmann-fold domains"/>
    <property type="match status" value="1"/>
</dbReference>
<dbReference type="EMBL" id="SOYY01000021">
    <property type="protein sequence ID" value="KAA0705864.1"/>
    <property type="molecule type" value="Genomic_DNA"/>
</dbReference>
<dbReference type="NCBIfam" id="NF004825">
    <property type="entry name" value="PRK06181.1"/>
    <property type="match status" value="1"/>
</dbReference>
<comment type="caution">
    <text evidence="11">The sequence shown here is derived from an EMBL/GenBank/DDBJ whole genome shotgun (WGS) entry which is preliminary data.</text>
</comment>
<accession>A0A5A9N7A4</accession>
<organism evidence="11 12">
    <name type="scientific">Triplophysa tibetana</name>
    <dbReference type="NCBI Taxonomy" id="1572043"/>
    <lineage>
        <taxon>Eukaryota</taxon>
        <taxon>Metazoa</taxon>
        <taxon>Chordata</taxon>
        <taxon>Craniata</taxon>
        <taxon>Vertebrata</taxon>
        <taxon>Euteleostomi</taxon>
        <taxon>Actinopterygii</taxon>
        <taxon>Neopterygii</taxon>
        <taxon>Teleostei</taxon>
        <taxon>Ostariophysi</taxon>
        <taxon>Cypriniformes</taxon>
        <taxon>Nemacheilidae</taxon>
        <taxon>Triplophysa</taxon>
    </lineage>
</organism>
<dbReference type="PRINTS" id="PR00081">
    <property type="entry name" value="GDHRDH"/>
</dbReference>
<evidence type="ECO:0000256" key="9">
    <source>
        <dbReference type="SAM" id="Phobius"/>
    </source>
</evidence>
<protein>
    <recommendedName>
        <fullName evidence="6">Dehydrogenase/reductase SDR family member 7B</fullName>
    </recommendedName>
    <alternativeName>
        <fullName evidence="7">Short-chain dehydrogenase/reductase family 32C member 1</fullName>
    </alternativeName>
</protein>
<proteinExistence type="inferred from homology"/>
<keyword evidence="12" id="KW-1185">Reference proteome</keyword>
<dbReference type="PROSITE" id="PS00061">
    <property type="entry name" value="ADH_SHORT"/>
    <property type="match status" value="1"/>
</dbReference>
<dbReference type="CDD" id="cd05332">
    <property type="entry name" value="11beta-HSD1_like_SDR_c"/>
    <property type="match status" value="1"/>
</dbReference>
<keyword evidence="9" id="KW-0812">Transmembrane</keyword>
<evidence type="ECO:0000256" key="8">
    <source>
        <dbReference type="RuleBase" id="RU000363"/>
    </source>
</evidence>
<evidence type="ECO:0000256" key="2">
    <source>
        <dbReference type="ARBA" id="ARBA00022857"/>
    </source>
</evidence>
<evidence type="ECO:0000256" key="3">
    <source>
        <dbReference type="ARBA" id="ARBA00023002"/>
    </source>
</evidence>
<dbReference type="PIRSF" id="PIRSF000126">
    <property type="entry name" value="11-beta-HSD1"/>
    <property type="match status" value="1"/>
</dbReference>
<evidence type="ECO:0000256" key="6">
    <source>
        <dbReference type="ARBA" id="ARBA00040419"/>
    </source>
</evidence>
<sequence>MGCLFPRHMERVLSLCVGSVAVGTVGLLIFLKVFQRLRDKQNVQDKVVVITGASSGLGKECARLFHAAGARLILCGRDQKRLQEVVDELTAIPYGKMQTYAPCTVTFDLSNTALVARAAEDILKCHGHVDVLINNAGISYRGNILDTHVSVQRDVMETNYFGPVALTQAILPSMVDRRCGHIVVISSVQGKISIPYRSAYAASKHATQAYFDCLRAEVDRFGLQVSVISPGYIRTNLSINAVTGDGSKYGVMDKTTAKGWDPVDIAHAILKAVGQRQKDVVLAGPLPTLAIYLRALWPTLFFKLMASRAKKEQKLKEE</sequence>
<dbReference type="InterPro" id="IPR036291">
    <property type="entry name" value="NAD(P)-bd_dom_sf"/>
</dbReference>
<keyword evidence="9" id="KW-0472">Membrane</keyword>
<dbReference type="GO" id="GO:0016020">
    <property type="term" value="C:membrane"/>
    <property type="evidence" value="ECO:0007669"/>
    <property type="project" value="UniProtKB-ARBA"/>
</dbReference>
<name>A0A5A9N7A4_9TELE</name>
<evidence type="ECO:0000256" key="4">
    <source>
        <dbReference type="ARBA" id="ARBA00023027"/>
    </source>
</evidence>
<gene>
    <name evidence="11" type="ORF">E1301_Tti004626</name>
</gene>
<dbReference type="InterPro" id="IPR002347">
    <property type="entry name" value="SDR_fam"/>
</dbReference>
<dbReference type="AlphaFoldDB" id="A0A5A9N7A4"/>
<dbReference type="SMART" id="SM00822">
    <property type="entry name" value="PKS_KR"/>
    <property type="match status" value="1"/>
</dbReference>
<dbReference type="GO" id="GO:0006629">
    <property type="term" value="P:lipid metabolic process"/>
    <property type="evidence" value="ECO:0007669"/>
    <property type="project" value="UniProtKB-ARBA"/>
</dbReference>
<keyword evidence="3" id="KW-0560">Oxidoreductase</keyword>
<dbReference type="GO" id="GO:0005737">
    <property type="term" value="C:cytoplasm"/>
    <property type="evidence" value="ECO:0007669"/>
    <property type="project" value="UniProtKB-ARBA"/>
</dbReference>
<dbReference type="Proteomes" id="UP000324632">
    <property type="component" value="Chromosome 21"/>
</dbReference>